<dbReference type="Pfam" id="PF07885">
    <property type="entry name" value="Ion_trans_2"/>
    <property type="match status" value="1"/>
</dbReference>
<keyword evidence="2" id="KW-0813">Transport</keyword>
<evidence type="ECO:0000313" key="12">
    <source>
        <dbReference type="Proteomes" id="UP000700248"/>
    </source>
</evidence>
<keyword evidence="5" id="KW-0406">Ion transport</keyword>
<dbReference type="PANTHER" id="PTHR11537">
    <property type="entry name" value="VOLTAGE-GATED POTASSIUM CHANNEL"/>
    <property type="match status" value="1"/>
</dbReference>
<evidence type="ECO:0000313" key="13">
    <source>
        <dbReference type="Proteomes" id="UP000783934"/>
    </source>
</evidence>
<dbReference type="InterPro" id="IPR028325">
    <property type="entry name" value="VG_K_chnl"/>
</dbReference>
<evidence type="ECO:0000256" key="8">
    <source>
        <dbReference type="SAM" id="Phobius"/>
    </source>
</evidence>
<protein>
    <submittedName>
        <fullName evidence="10">Two pore domain potassium channel family protein</fullName>
    </submittedName>
    <submittedName>
        <fullName evidence="11">Voltage-gated potassium channel</fullName>
    </submittedName>
</protein>
<feature type="domain" description="Potassium channel" evidence="9">
    <location>
        <begin position="141"/>
        <end position="220"/>
    </location>
</feature>
<keyword evidence="6 8" id="KW-0472">Membrane</keyword>
<reference evidence="10" key="3">
    <citation type="submission" date="2021-09" db="EMBL/GenBank/DDBJ databases">
        <authorList>
            <person name="Gilroy R."/>
        </authorList>
    </citation>
    <scope>NUCLEOTIDE SEQUENCE</scope>
    <source>
        <strain evidence="10">CHK175-13533</strain>
    </source>
</reference>
<dbReference type="GO" id="GO:0005249">
    <property type="term" value="F:voltage-gated potassium channel activity"/>
    <property type="evidence" value="ECO:0007669"/>
    <property type="project" value="InterPro"/>
</dbReference>
<dbReference type="Proteomes" id="UP000700248">
    <property type="component" value="Unassembled WGS sequence"/>
</dbReference>
<dbReference type="PRINTS" id="PR00169">
    <property type="entry name" value="KCHANNEL"/>
</dbReference>
<dbReference type="InterPro" id="IPR027359">
    <property type="entry name" value="Volt_channel_dom_sf"/>
</dbReference>
<feature type="transmembrane region" description="Helical" evidence="8">
    <location>
        <begin position="199"/>
        <end position="219"/>
    </location>
</feature>
<dbReference type="GO" id="GO:0001508">
    <property type="term" value="P:action potential"/>
    <property type="evidence" value="ECO:0007669"/>
    <property type="project" value="TreeGrafter"/>
</dbReference>
<dbReference type="PANTHER" id="PTHR11537:SF254">
    <property type="entry name" value="POTASSIUM VOLTAGE-GATED CHANNEL PROTEIN SHAB"/>
    <property type="match status" value="1"/>
</dbReference>
<gene>
    <name evidence="11" type="ORF">GGR41_001409</name>
    <name evidence="10" type="ORF">K8U84_07610</name>
</gene>
<sequence length="247" mass="27975">MSLIKSKHINTEKTLNALTVLLTIFLVVSISIQTFMGSDSGFNQAHHNKIEFWICIYFLFDFFILFCLSKDKKRFFLRYFPLIIFSIPYAYLLDVFSIPISAEMTYMLKFLPIVRGGVALSFLTQLVVRNKITGLFISYVFIFASVFYFQTLIFYIFEKGVNTEVQSYYDVLWWAAMTITTVGSTIIAQTAVGKLATTTLAVVGMTTLPIFTVYITSLVQRFNQTDTLSVATTALPTDPAASIEKST</sequence>
<comment type="subcellular location">
    <subcellularLocation>
        <location evidence="1">Membrane</location>
        <topology evidence="1">Multi-pass membrane protein</topology>
    </subcellularLocation>
</comment>
<evidence type="ECO:0000256" key="1">
    <source>
        <dbReference type="ARBA" id="ARBA00004141"/>
    </source>
</evidence>
<reference evidence="10" key="2">
    <citation type="journal article" date="2021" name="PeerJ">
        <title>Extensive microbial diversity within the chicken gut microbiome revealed by metagenomics and culture.</title>
        <authorList>
            <person name="Gilroy R."/>
            <person name="Ravi A."/>
            <person name="Getino M."/>
            <person name="Pursley I."/>
            <person name="Horton D.L."/>
            <person name="Alikhan N.F."/>
            <person name="Baker D."/>
            <person name="Gharbi K."/>
            <person name="Hall N."/>
            <person name="Watson M."/>
            <person name="Adriaenssens E.M."/>
            <person name="Foster-Nyarko E."/>
            <person name="Jarju S."/>
            <person name="Secka A."/>
            <person name="Antonio M."/>
            <person name="Oren A."/>
            <person name="Chaudhuri R.R."/>
            <person name="La Ragione R."/>
            <person name="Hildebrand F."/>
            <person name="Pallen M.J."/>
        </authorList>
    </citation>
    <scope>NUCLEOTIDE SEQUENCE</scope>
    <source>
        <strain evidence="10">CHK175-13533</strain>
    </source>
</reference>
<evidence type="ECO:0000256" key="5">
    <source>
        <dbReference type="ARBA" id="ARBA00023065"/>
    </source>
</evidence>
<keyword evidence="3 8" id="KW-0812">Transmembrane</keyword>
<evidence type="ECO:0000256" key="6">
    <source>
        <dbReference type="ARBA" id="ARBA00023136"/>
    </source>
</evidence>
<accession>A0A9D2VH13</accession>
<organism evidence="10 12">
    <name type="scientific">Paenalcaligenes hominis</name>
    <dbReference type="NCBI Taxonomy" id="643674"/>
    <lineage>
        <taxon>Bacteria</taxon>
        <taxon>Pseudomonadati</taxon>
        <taxon>Pseudomonadota</taxon>
        <taxon>Betaproteobacteria</taxon>
        <taxon>Burkholderiales</taxon>
        <taxon>Alcaligenaceae</taxon>
        <taxon>Paenalcaligenes</taxon>
    </lineage>
</organism>
<dbReference type="EMBL" id="DYTQ01000087">
    <property type="protein sequence ID" value="HJH24404.1"/>
    <property type="molecule type" value="Genomic_DNA"/>
</dbReference>
<evidence type="ECO:0000256" key="2">
    <source>
        <dbReference type="ARBA" id="ARBA00022448"/>
    </source>
</evidence>
<dbReference type="AlphaFoldDB" id="A0A9D2VH13"/>
<dbReference type="EMBL" id="JAATIZ010000002">
    <property type="protein sequence ID" value="NJB65180.1"/>
    <property type="molecule type" value="Genomic_DNA"/>
</dbReference>
<dbReference type="InterPro" id="IPR013099">
    <property type="entry name" value="K_chnl_dom"/>
</dbReference>
<feature type="transmembrane region" description="Helical" evidence="8">
    <location>
        <begin position="135"/>
        <end position="157"/>
    </location>
</feature>
<dbReference type="Proteomes" id="UP000783934">
    <property type="component" value="Unassembled WGS sequence"/>
</dbReference>
<dbReference type="Gene3D" id="1.20.120.350">
    <property type="entry name" value="Voltage-gated potassium channels. Chain C"/>
    <property type="match status" value="1"/>
</dbReference>
<feature type="transmembrane region" description="Helical" evidence="8">
    <location>
        <begin position="50"/>
        <end position="68"/>
    </location>
</feature>
<name>A0A9D2VH13_9BURK</name>
<keyword evidence="13" id="KW-1185">Reference proteome</keyword>
<feature type="transmembrane region" description="Helical" evidence="8">
    <location>
        <begin position="172"/>
        <end position="192"/>
    </location>
</feature>
<evidence type="ECO:0000256" key="3">
    <source>
        <dbReference type="ARBA" id="ARBA00022692"/>
    </source>
</evidence>
<comment type="caution">
    <text evidence="10">The sequence shown here is derived from an EMBL/GenBank/DDBJ whole genome shotgun (WGS) entry which is preliminary data.</text>
</comment>
<keyword evidence="4 8" id="KW-1133">Transmembrane helix</keyword>
<keyword evidence="7 10" id="KW-0407">Ion channel</keyword>
<feature type="transmembrane region" description="Helical" evidence="8">
    <location>
        <begin position="80"/>
        <end position="100"/>
    </location>
</feature>
<proteinExistence type="predicted"/>
<evidence type="ECO:0000256" key="7">
    <source>
        <dbReference type="ARBA" id="ARBA00023303"/>
    </source>
</evidence>
<evidence type="ECO:0000313" key="11">
    <source>
        <dbReference type="EMBL" id="NJB65180.1"/>
    </source>
</evidence>
<dbReference type="GO" id="GO:0008076">
    <property type="term" value="C:voltage-gated potassium channel complex"/>
    <property type="evidence" value="ECO:0007669"/>
    <property type="project" value="InterPro"/>
</dbReference>
<evidence type="ECO:0000256" key="4">
    <source>
        <dbReference type="ARBA" id="ARBA00022989"/>
    </source>
</evidence>
<evidence type="ECO:0000259" key="9">
    <source>
        <dbReference type="Pfam" id="PF07885"/>
    </source>
</evidence>
<dbReference type="RefSeq" id="WP_167661224.1">
    <property type="nucleotide sequence ID" value="NZ_BMCQ01000001.1"/>
</dbReference>
<feature type="transmembrane region" description="Helical" evidence="8">
    <location>
        <begin position="15"/>
        <end position="38"/>
    </location>
</feature>
<dbReference type="Gene3D" id="1.10.287.70">
    <property type="match status" value="1"/>
</dbReference>
<evidence type="ECO:0000313" key="10">
    <source>
        <dbReference type="EMBL" id="HJH24404.1"/>
    </source>
</evidence>
<dbReference type="SUPFAM" id="SSF81324">
    <property type="entry name" value="Voltage-gated potassium channels"/>
    <property type="match status" value="1"/>
</dbReference>
<reference evidence="11 13" key="1">
    <citation type="submission" date="2020-03" db="EMBL/GenBank/DDBJ databases">
        <title>Genomic Encyclopedia of Type Strains, Phase IV (KMG-IV): sequencing the most valuable type-strain genomes for metagenomic binning, comparative biology and taxonomic classification.</title>
        <authorList>
            <person name="Goeker M."/>
        </authorList>
    </citation>
    <scope>NUCLEOTIDE SEQUENCE [LARGE SCALE GENOMIC DNA]</scope>
    <source>
        <strain evidence="11 13">DSM 26613</strain>
    </source>
</reference>